<dbReference type="EMBL" id="BARS01014490">
    <property type="protein sequence ID" value="GAF93928.1"/>
    <property type="molecule type" value="Genomic_DNA"/>
</dbReference>
<reference evidence="1" key="1">
    <citation type="journal article" date="2014" name="Front. Microbiol.">
        <title>High frequency of phylogenetically diverse reductive dehalogenase-homologous genes in deep subseafloor sedimentary metagenomes.</title>
        <authorList>
            <person name="Kawai M."/>
            <person name="Futagami T."/>
            <person name="Toyoda A."/>
            <person name="Takaki Y."/>
            <person name="Nishi S."/>
            <person name="Hori S."/>
            <person name="Arai W."/>
            <person name="Tsubouchi T."/>
            <person name="Morono Y."/>
            <person name="Uchiyama I."/>
            <person name="Ito T."/>
            <person name="Fujiyama A."/>
            <person name="Inagaki F."/>
            <person name="Takami H."/>
        </authorList>
    </citation>
    <scope>NUCLEOTIDE SEQUENCE</scope>
    <source>
        <strain evidence="1">Expedition CK06-06</strain>
    </source>
</reference>
<proteinExistence type="predicted"/>
<feature type="non-terminal residue" evidence="1">
    <location>
        <position position="1"/>
    </location>
</feature>
<sequence length="43" mass="4990">CRGLGLTKLEDLQKQFPQVAENLRDGRWNKRAEETLLETCQNS</sequence>
<protein>
    <submittedName>
        <fullName evidence="1">Uncharacterized protein</fullName>
    </submittedName>
</protein>
<dbReference type="AlphaFoldDB" id="X0TK40"/>
<organism evidence="1">
    <name type="scientific">marine sediment metagenome</name>
    <dbReference type="NCBI Taxonomy" id="412755"/>
    <lineage>
        <taxon>unclassified sequences</taxon>
        <taxon>metagenomes</taxon>
        <taxon>ecological metagenomes</taxon>
    </lineage>
</organism>
<accession>X0TK40</accession>
<name>X0TK40_9ZZZZ</name>
<evidence type="ECO:0000313" key="1">
    <source>
        <dbReference type="EMBL" id="GAF93928.1"/>
    </source>
</evidence>
<comment type="caution">
    <text evidence="1">The sequence shown here is derived from an EMBL/GenBank/DDBJ whole genome shotgun (WGS) entry which is preliminary data.</text>
</comment>
<gene>
    <name evidence="1" type="ORF">S01H1_24382</name>
</gene>